<dbReference type="Pfam" id="PF07879">
    <property type="entry name" value="PHB_acc_N"/>
    <property type="match status" value="1"/>
</dbReference>
<dbReference type="EMBL" id="UOED01000035">
    <property type="protein sequence ID" value="VAV88682.1"/>
    <property type="molecule type" value="Genomic_DNA"/>
</dbReference>
<sequence>MAKKNRQDGDQIIIKKYANRRLYNTDSSCYVTLDDLAEMVKENKDFVVRDAKSGEDITHSVLTQIIFEEESKGETMLPVNFMRQLISFYGDGLQKVVPDYLESSMAAFTQNQEKFRGFFKENALNTGLSMQPMKPFEEMAKQNMAIFEQTMSLFSPFAVSRGSDKGEKTAARKPADKTESQQDSATGVDNDQLSDLQAQLAAMQAQINSLQKK</sequence>
<dbReference type="InterPro" id="IPR007897">
    <property type="entry name" value="PHB_accumulat"/>
</dbReference>
<dbReference type="InterPro" id="IPR012909">
    <property type="entry name" value="PHA_DNA-bd_N"/>
</dbReference>
<evidence type="ECO:0000313" key="4">
    <source>
        <dbReference type="EMBL" id="VAV88682.1"/>
    </source>
</evidence>
<proteinExistence type="predicted"/>
<reference evidence="4" key="1">
    <citation type="submission" date="2018-06" db="EMBL/GenBank/DDBJ databases">
        <authorList>
            <person name="Zhirakovskaya E."/>
        </authorList>
    </citation>
    <scope>NUCLEOTIDE SEQUENCE</scope>
</reference>
<accession>A0A3B0R880</accession>
<feature type="compositionally biased region" description="Basic and acidic residues" evidence="1">
    <location>
        <begin position="163"/>
        <end position="180"/>
    </location>
</feature>
<evidence type="ECO:0000259" key="2">
    <source>
        <dbReference type="Pfam" id="PF05233"/>
    </source>
</evidence>
<dbReference type="GO" id="GO:0006355">
    <property type="term" value="P:regulation of DNA-templated transcription"/>
    <property type="evidence" value="ECO:0007669"/>
    <property type="project" value="InterPro"/>
</dbReference>
<feature type="domain" description="PHA accumulation regulator DNA-binding N-terminal" evidence="3">
    <location>
        <begin position="13"/>
        <end position="73"/>
    </location>
</feature>
<name>A0A3B0R880_9ZZZZ</name>
<gene>
    <name evidence="4" type="ORF">MNBD_ALPHA02-2313</name>
</gene>
<feature type="domain" description="PHB accumulation regulatory" evidence="2">
    <location>
        <begin position="77"/>
        <end position="116"/>
    </location>
</feature>
<feature type="region of interest" description="Disordered" evidence="1">
    <location>
        <begin position="163"/>
        <end position="193"/>
    </location>
</feature>
<protein>
    <submittedName>
        <fullName evidence="4">PhbF</fullName>
    </submittedName>
</protein>
<evidence type="ECO:0000256" key="1">
    <source>
        <dbReference type="SAM" id="MobiDB-lite"/>
    </source>
</evidence>
<evidence type="ECO:0000259" key="3">
    <source>
        <dbReference type="Pfam" id="PF07879"/>
    </source>
</evidence>
<dbReference type="NCBIfam" id="TIGR01848">
    <property type="entry name" value="PHA_reg_PhaR"/>
    <property type="match status" value="1"/>
</dbReference>
<organism evidence="4">
    <name type="scientific">hydrothermal vent metagenome</name>
    <dbReference type="NCBI Taxonomy" id="652676"/>
    <lineage>
        <taxon>unclassified sequences</taxon>
        <taxon>metagenomes</taxon>
        <taxon>ecological metagenomes</taxon>
    </lineage>
</organism>
<dbReference type="Pfam" id="PF05233">
    <property type="entry name" value="PHB_acc"/>
    <property type="match status" value="1"/>
</dbReference>
<dbReference type="AlphaFoldDB" id="A0A3B0R880"/>
<dbReference type="InterPro" id="IPR010134">
    <property type="entry name" value="PHA_reg_PhaR"/>
</dbReference>